<organism evidence="1 2">
    <name type="scientific">Chryseobacterium koreense CCUG 49689</name>
    <dbReference type="NCBI Taxonomy" id="1304281"/>
    <lineage>
        <taxon>Bacteria</taxon>
        <taxon>Pseudomonadati</taxon>
        <taxon>Bacteroidota</taxon>
        <taxon>Flavobacteriia</taxon>
        <taxon>Flavobacteriales</taxon>
        <taxon>Weeksellaceae</taxon>
        <taxon>Chryseobacterium group</taxon>
        <taxon>Chryseobacterium</taxon>
    </lineage>
</organism>
<name>A0A0J7IX45_9FLAO</name>
<evidence type="ECO:0000313" key="1">
    <source>
        <dbReference type="EMBL" id="KMQ70384.1"/>
    </source>
</evidence>
<dbReference type="STRING" id="1304281.ACM44_12505"/>
<comment type="caution">
    <text evidence="1">The sequence shown here is derived from an EMBL/GenBank/DDBJ whole genome shotgun (WGS) entry which is preliminary data.</text>
</comment>
<dbReference type="PATRIC" id="fig|1304281.5.peg.2698"/>
<evidence type="ECO:0000313" key="2">
    <source>
        <dbReference type="Proteomes" id="UP000035900"/>
    </source>
</evidence>
<protein>
    <submittedName>
        <fullName evidence="1">Uncharacterized protein</fullName>
    </submittedName>
</protein>
<reference evidence="1 2" key="1">
    <citation type="journal article" date="2004" name="Int. J. Syst. Evol. Microbiol.">
        <title>Kaistella koreensis gen. nov., sp. nov., a novel member of the Chryseobacterium-Bergeyella-Riemerella branch.</title>
        <authorList>
            <person name="Kim M.K."/>
            <person name="Im W.T."/>
            <person name="Shin Y.K."/>
            <person name="Lim J.H."/>
            <person name="Kim S.H."/>
            <person name="Lee B.C."/>
            <person name="Park M.Y."/>
            <person name="Lee K.Y."/>
            <person name="Lee S.T."/>
        </authorList>
    </citation>
    <scope>NUCLEOTIDE SEQUENCE [LARGE SCALE GENOMIC DNA]</scope>
    <source>
        <strain evidence="1 2">CCUG 49689</strain>
    </source>
</reference>
<dbReference type="EMBL" id="LFNG01000020">
    <property type="protein sequence ID" value="KMQ70384.1"/>
    <property type="molecule type" value="Genomic_DNA"/>
</dbReference>
<dbReference type="AlphaFoldDB" id="A0A0J7IX45"/>
<dbReference type="RefSeq" id="WP_048500391.1">
    <property type="nucleotide sequence ID" value="NZ_LFNG01000020.1"/>
</dbReference>
<accession>A0A0J7IX45</accession>
<proteinExistence type="predicted"/>
<dbReference type="Proteomes" id="UP000035900">
    <property type="component" value="Unassembled WGS sequence"/>
</dbReference>
<dbReference type="OrthoDB" id="1274031at2"/>
<gene>
    <name evidence="1" type="ORF">ACM44_12505</name>
</gene>
<keyword evidence="2" id="KW-1185">Reference proteome</keyword>
<sequence>MKNSSLIGAFGALAAAGVALAAKKISERRKFMKGIFEEYDIKERTPFGFADKIRELDDEKYAELKEKMKTQFSSKCCRKNNCCSAQKAEA</sequence>